<dbReference type="RefSeq" id="WP_033502843.1">
    <property type="nucleotide sequence ID" value="NZ_CP062939.1"/>
</dbReference>
<dbReference type="STRING" id="77635.BISU_1253"/>
<feature type="domain" description="IrrE N-terminal-like" evidence="1">
    <location>
        <begin position="186"/>
        <end position="280"/>
    </location>
</feature>
<organism evidence="2 3">
    <name type="scientific">Bifidobacterium subtile</name>
    <dbReference type="NCBI Taxonomy" id="77635"/>
    <lineage>
        <taxon>Bacteria</taxon>
        <taxon>Bacillati</taxon>
        <taxon>Actinomycetota</taxon>
        <taxon>Actinomycetes</taxon>
        <taxon>Bifidobacteriales</taxon>
        <taxon>Bifidobacteriaceae</taxon>
        <taxon>Bifidobacterium</taxon>
    </lineage>
</organism>
<dbReference type="Pfam" id="PF06114">
    <property type="entry name" value="Peptidase_M78"/>
    <property type="match status" value="1"/>
</dbReference>
<keyword evidence="3" id="KW-1185">Reference proteome</keyword>
<proteinExistence type="predicted"/>
<dbReference type="InterPro" id="IPR052345">
    <property type="entry name" value="Rad_response_metalloprotease"/>
</dbReference>
<comment type="caution">
    <text evidence="2">The sequence shown here is derived from an EMBL/GenBank/DDBJ whole genome shotgun (WGS) entry which is preliminary data.</text>
</comment>
<dbReference type="eggNOG" id="COG2856">
    <property type="taxonomic scope" value="Bacteria"/>
</dbReference>
<dbReference type="InterPro" id="IPR010359">
    <property type="entry name" value="IrrE_HExxH"/>
</dbReference>
<dbReference type="AlphaFoldDB" id="A0A087E8W4"/>
<dbReference type="OrthoDB" id="9796786at2"/>
<dbReference type="Proteomes" id="UP000029055">
    <property type="component" value="Unassembled WGS sequence"/>
</dbReference>
<name>A0A087E8W4_9BIFI</name>
<sequence>MVTTRVMVNPDVLRHYIVKSNVDAVEIGVNGLDEILAGERQPTFNQISSIAKKIHTPTGLLLLPEVVDTGRSRLQFRTAGSRPVKAMSAELRDTIAEMQNKQDFLREEAEENLSFIGKYTGVRDARVVAQRIREYLELPCPLEGGTPQEVLNGVRRAVASIGIYVFFNGKIKDNVHRKLSLDEFRGFVLSDSKAPIIFINGRDSKRGQLFTLVHETVHLFIGSEEIMEGIDYATPEEAFINAVTGEILIPQSRVRDRELRDVPSLAERYKVSEAVAVRRLYDAERITHAEYESYMDYLDSQYRRNSQQDTGEVHGNYRTALPYRIDSRFFRTVQNAVESNRITPTEALSIVGVGYKGYRVLAQKAGQ</sequence>
<protein>
    <recommendedName>
        <fullName evidence="1">IrrE N-terminal-like domain-containing protein</fullName>
    </recommendedName>
</protein>
<accession>A0A087E8W4</accession>
<reference evidence="2 3" key="1">
    <citation type="submission" date="2014-03" db="EMBL/GenBank/DDBJ databases">
        <title>Genomics of Bifidobacteria.</title>
        <authorList>
            <person name="Ventura M."/>
            <person name="Milani C."/>
            <person name="Lugli G.A."/>
        </authorList>
    </citation>
    <scope>NUCLEOTIDE SEQUENCE [LARGE SCALE GENOMIC DNA]</scope>
    <source>
        <strain evidence="2 3">LMG 11597</strain>
    </source>
</reference>
<dbReference type="PANTHER" id="PTHR43236">
    <property type="entry name" value="ANTITOXIN HIGA1"/>
    <property type="match status" value="1"/>
</dbReference>
<evidence type="ECO:0000313" key="2">
    <source>
        <dbReference type="EMBL" id="KFJ04215.1"/>
    </source>
</evidence>
<evidence type="ECO:0000259" key="1">
    <source>
        <dbReference type="Pfam" id="PF06114"/>
    </source>
</evidence>
<dbReference type="EMBL" id="JGZR01000005">
    <property type="protein sequence ID" value="KFJ04215.1"/>
    <property type="molecule type" value="Genomic_DNA"/>
</dbReference>
<evidence type="ECO:0000313" key="3">
    <source>
        <dbReference type="Proteomes" id="UP000029055"/>
    </source>
</evidence>
<dbReference type="PANTHER" id="PTHR43236:SF2">
    <property type="entry name" value="BLL0069 PROTEIN"/>
    <property type="match status" value="1"/>
</dbReference>
<dbReference type="Gene3D" id="1.10.10.2910">
    <property type="match status" value="1"/>
</dbReference>
<gene>
    <name evidence="2" type="ORF">BISU_1253</name>
</gene>